<dbReference type="InterPro" id="IPR012997">
    <property type="entry name" value="RplA"/>
</dbReference>
<dbReference type="SUPFAM" id="SSF110997">
    <property type="entry name" value="Sporulation related repeat"/>
    <property type="match status" value="1"/>
</dbReference>
<dbReference type="Gene3D" id="3.30.70.1070">
    <property type="entry name" value="Sporulation related repeat"/>
    <property type="match status" value="1"/>
</dbReference>
<keyword evidence="3 4" id="KW-0961">Cell wall biogenesis/degradation</keyword>
<dbReference type="InterPro" id="IPR034718">
    <property type="entry name" value="RlpA"/>
</dbReference>
<dbReference type="NCBIfam" id="TIGR00413">
    <property type="entry name" value="rlpA"/>
    <property type="match status" value="1"/>
</dbReference>
<comment type="similarity">
    <text evidence="4 5">Belongs to the RlpA family.</text>
</comment>
<evidence type="ECO:0000313" key="8">
    <source>
        <dbReference type="EMBL" id="MEM5948116.1"/>
    </source>
</evidence>
<dbReference type="Pfam" id="PF05036">
    <property type="entry name" value="SPOR"/>
    <property type="match status" value="1"/>
</dbReference>
<dbReference type="Pfam" id="PF03330">
    <property type="entry name" value="DPBB_1"/>
    <property type="match status" value="1"/>
</dbReference>
<dbReference type="EC" id="4.2.2.-" evidence="4"/>
<name>A0ABU9UBR7_9SPIR</name>
<gene>
    <name evidence="4" type="primary">rlpA</name>
    <name evidence="8" type="ORF">WKV44_06140</name>
</gene>
<keyword evidence="9" id="KW-1185">Reference proteome</keyword>
<reference evidence="8 9" key="1">
    <citation type="submission" date="2024-03" db="EMBL/GenBank/DDBJ databases">
        <title>Ignisphaera cupida sp. nov., a hyperthermophilic hydrolytic archaeon from a hot spring of Kamchatka, and proposal of Ignisphaeraceae fam. nov.</title>
        <authorList>
            <person name="Podosokorskaya O.A."/>
            <person name="Elcheninov A.G."/>
            <person name="Maltseva A.I."/>
            <person name="Zayulina K.S."/>
            <person name="Novikov A."/>
            <person name="Merkel A.Y."/>
        </authorList>
    </citation>
    <scope>NUCLEOTIDE SEQUENCE [LARGE SCALE GENOMIC DNA]</scope>
    <source>
        <strain evidence="8 9">38H-sp</strain>
    </source>
</reference>
<evidence type="ECO:0000256" key="2">
    <source>
        <dbReference type="ARBA" id="ARBA00023239"/>
    </source>
</evidence>
<evidence type="ECO:0000256" key="4">
    <source>
        <dbReference type="HAMAP-Rule" id="MF_02071"/>
    </source>
</evidence>
<dbReference type="HAMAP" id="MF_02071">
    <property type="entry name" value="RlpA"/>
    <property type="match status" value="1"/>
</dbReference>
<evidence type="ECO:0000259" key="6">
    <source>
        <dbReference type="Pfam" id="PF03330"/>
    </source>
</evidence>
<keyword evidence="1 4" id="KW-0732">Signal</keyword>
<dbReference type="Proteomes" id="UP001466331">
    <property type="component" value="Unassembled WGS sequence"/>
</dbReference>
<evidence type="ECO:0000259" key="7">
    <source>
        <dbReference type="Pfam" id="PF05036"/>
    </source>
</evidence>
<keyword evidence="2 4" id="KW-0456">Lyase</keyword>
<evidence type="ECO:0000256" key="1">
    <source>
        <dbReference type="ARBA" id="ARBA00022729"/>
    </source>
</evidence>
<dbReference type="EMBL" id="JBCHKQ010000002">
    <property type="protein sequence ID" value="MEM5948116.1"/>
    <property type="molecule type" value="Genomic_DNA"/>
</dbReference>
<evidence type="ECO:0000256" key="3">
    <source>
        <dbReference type="ARBA" id="ARBA00023316"/>
    </source>
</evidence>
<dbReference type="PANTHER" id="PTHR34183">
    <property type="entry name" value="ENDOLYTIC PEPTIDOGLYCAN TRANSGLYCOSYLASE RLPA"/>
    <property type="match status" value="1"/>
</dbReference>
<evidence type="ECO:0000313" key="9">
    <source>
        <dbReference type="Proteomes" id="UP001466331"/>
    </source>
</evidence>
<dbReference type="Gene3D" id="2.40.40.10">
    <property type="entry name" value="RlpA-like domain"/>
    <property type="match status" value="1"/>
</dbReference>
<dbReference type="InterPro" id="IPR036908">
    <property type="entry name" value="RlpA-like_sf"/>
</dbReference>
<feature type="chain" id="PRO_5044931255" description="Probable endolytic peptidoglycan transglycosylase RlpA" evidence="4">
    <location>
        <begin position="18"/>
        <end position="191"/>
    </location>
</feature>
<dbReference type="InterPro" id="IPR009009">
    <property type="entry name" value="RlpA-like_DPBB"/>
</dbReference>
<dbReference type="SUPFAM" id="SSF50685">
    <property type="entry name" value="Barwin-like endoglucanases"/>
    <property type="match status" value="1"/>
</dbReference>
<dbReference type="InterPro" id="IPR007730">
    <property type="entry name" value="SPOR-like_dom"/>
</dbReference>
<comment type="caution">
    <text evidence="8">The sequence shown here is derived from an EMBL/GenBank/DDBJ whole genome shotgun (WGS) entry which is preliminary data.</text>
</comment>
<feature type="domain" description="SPOR" evidence="7">
    <location>
        <begin position="122"/>
        <end position="185"/>
    </location>
</feature>
<protein>
    <recommendedName>
        <fullName evidence="4">Probable endolytic peptidoglycan transglycosylase RlpA</fullName>
        <ecNumber evidence="4">4.2.2.-</ecNumber>
    </recommendedName>
</protein>
<proteinExistence type="inferred from homology"/>
<dbReference type="RefSeq" id="WP_420069562.1">
    <property type="nucleotide sequence ID" value="NZ_JBCHKQ010000002.1"/>
</dbReference>
<accession>A0ABU9UBR7</accession>
<feature type="signal peptide" evidence="4">
    <location>
        <begin position="1"/>
        <end position="17"/>
    </location>
</feature>
<feature type="domain" description="RlpA-like protein double-psi beta-barrel" evidence="6">
    <location>
        <begin position="22"/>
        <end position="109"/>
    </location>
</feature>
<evidence type="ECO:0000256" key="5">
    <source>
        <dbReference type="RuleBase" id="RU003495"/>
    </source>
</evidence>
<dbReference type="CDD" id="cd22268">
    <property type="entry name" value="DPBB_RlpA-like"/>
    <property type="match status" value="1"/>
</dbReference>
<dbReference type="PANTHER" id="PTHR34183:SF8">
    <property type="entry name" value="ENDOLYTIC PEPTIDOGLYCAN TRANSGLYCOSYLASE RLPA-RELATED"/>
    <property type="match status" value="1"/>
</dbReference>
<sequence length="191" mass="21304" precursor="true">MKRVFLFFAFITAANIAALELQGYASWYGPGFAGKLTASGEVFDPQKLTAAHRDLPFGTKIRVTNLSNNRTVVVTINDRGPFVKNRIIDLSKKAAEELDMIKTGTALVKLEIISIPKGQERPVILQAGAFKDKKNAEQLCSLLKKHKISAIIEETHTNYKVIVYTKSSLEKATREKLAKLGIKNVFKRNKK</sequence>
<comment type="function">
    <text evidence="4">Lytic transglycosylase with a strong preference for naked glycan strands that lack stem peptides.</text>
</comment>
<organism evidence="8 9">
    <name type="scientific">Rarispira pelagica</name>
    <dbReference type="NCBI Taxonomy" id="3141764"/>
    <lineage>
        <taxon>Bacteria</taxon>
        <taxon>Pseudomonadati</taxon>
        <taxon>Spirochaetota</taxon>
        <taxon>Spirochaetia</taxon>
        <taxon>Winmispirales</taxon>
        <taxon>Winmispiraceae</taxon>
        <taxon>Rarispira</taxon>
    </lineage>
</organism>
<dbReference type="InterPro" id="IPR036680">
    <property type="entry name" value="SPOR-like_sf"/>
</dbReference>